<feature type="region of interest" description="Disordered" evidence="1">
    <location>
        <begin position="38"/>
        <end position="91"/>
    </location>
</feature>
<gene>
    <name evidence="2" type="ORF">ARMOST_06092</name>
</gene>
<sequence length="364" mass="40725">MCIKGRSTGWHCPPLSPSRTQDYQDLLVRLQLCPNPMSIMNTEGQSDEHLTASSEDDIHKDDSTSEDSMEPEYDPPEITISSRTETGQAKSTISVLNQRSYTDEMVIPSALANSPCADLSVIGFMEKLHVAHGMSYTSTADDWDGYPAFNSILDFYKGKNCDFGTVYGHLFGVHRDAELSGLRKDEEEDRKMRQDALGDGRITDCNVPPRRVWNLYANRVVPYWLAKGVAGKDGDSDSDGLPDIWAISHAWMDDKQRGDVMTPINGYEWPVPVPKDANLDLIRIEMLNLGAEYAWLDVLCLRQPGGQGEHLRKEEWKLDVPTIGNVYAKHDNCDAHVVCYFNGLGRPLISTPDFNPSQNSIEPV</sequence>
<accession>A0A284R229</accession>
<dbReference type="STRING" id="47428.A0A284R229"/>
<evidence type="ECO:0008006" key="4">
    <source>
        <dbReference type="Google" id="ProtNLM"/>
    </source>
</evidence>
<dbReference type="EMBL" id="FUEG01000003">
    <property type="protein sequence ID" value="SJL02756.1"/>
    <property type="molecule type" value="Genomic_DNA"/>
</dbReference>
<keyword evidence="3" id="KW-1185">Reference proteome</keyword>
<organism evidence="2 3">
    <name type="scientific">Armillaria ostoyae</name>
    <name type="common">Armillaria root rot fungus</name>
    <dbReference type="NCBI Taxonomy" id="47428"/>
    <lineage>
        <taxon>Eukaryota</taxon>
        <taxon>Fungi</taxon>
        <taxon>Dikarya</taxon>
        <taxon>Basidiomycota</taxon>
        <taxon>Agaricomycotina</taxon>
        <taxon>Agaricomycetes</taxon>
        <taxon>Agaricomycetidae</taxon>
        <taxon>Agaricales</taxon>
        <taxon>Marasmiineae</taxon>
        <taxon>Physalacriaceae</taxon>
        <taxon>Armillaria</taxon>
    </lineage>
</organism>
<dbReference type="Proteomes" id="UP000219338">
    <property type="component" value="Unassembled WGS sequence"/>
</dbReference>
<name>A0A284R229_ARMOS</name>
<feature type="compositionally biased region" description="Basic and acidic residues" evidence="1">
    <location>
        <begin position="46"/>
        <end position="63"/>
    </location>
</feature>
<proteinExistence type="predicted"/>
<evidence type="ECO:0000313" key="2">
    <source>
        <dbReference type="EMBL" id="SJL02756.1"/>
    </source>
</evidence>
<reference evidence="3" key="1">
    <citation type="journal article" date="2017" name="Nat. Ecol. Evol.">
        <title>Genome expansion and lineage-specific genetic innovations in the forest pathogenic fungi Armillaria.</title>
        <authorList>
            <person name="Sipos G."/>
            <person name="Prasanna A.N."/>
            <person name="Walter M.C."/>
            <person name="O'Connor E."/>
            <person name="Balint B."/>
            <person name="Krizsan K."/>
            <person name="Kiss B."/>
            <person name="Hess J."/>
            <person name="Varga T."/>
            <person name="Slot J."/>
            <person name="Riley R."/>
            <person name="Boka B."/>
            <person name="Rigling D."/>
            <person name="Barry K."/>
            <person name="Lee J."/>
            <person name="Mihaltcheva S."/>
            <person name="LaButti K."/>
            <person name="Lipzen A."/>
            <person name="Waldron R."/>
            <person name="Moloney N.M."/>
            <person name="Sperisen C."/>
            <person name="Kredics L."/>
            <person name="Vagvoelgyi C."/>
            <person name="Patrignani A."/>
            <person name="Fitzpatrick D."/>
            <person name="Nagy I."/>
            <person name="Doyle S."/>
            <person name="Anderson J.B."/>
            <person name="Grigoriev I.V."/>
            <person name="Gueldener U."/>
            <person name="Muensterkoetter M."/>
            <person name="Nagy L.G."/>
        </authorList>
    </citation>
    <scope>NUCLEOTIDE SEQUENCE [LARGE SCALE GENOMIC DNA]</scope>
    <source>
        <strain evidence="3">C18/9</strain>
    </source>
</reference>
<evidence type="ECO:0000256" key="1">
    <source>
        <dbReference type="SAM" id="MobiDB-lite"/>
    </source>
</evidence>
<dbReference type="AlphaFoldDB" id="A0A284R229"/>
<protein>
    <recommendedName>
        <fullName evidence="4">Heterokaryon incompatibility domain-containing protein</fullName>
    </recommendedName>
</protein>
<evidence type="ECO:0000313" key="3">
    <source>
        <dbReference type="Proteomes" id="UP000219338"/>
    </source>
</evidence>
<feature type="compositionally biased region" description="Acidic residues" evidence="1">
    <location>
        <begin position="64"/>
        <end position="75"/>
    </location>
</feature>
<feature type="compositionally biased region" description="Polar residues" evidence="1">
    <location>
        <begin position="79"/>
        <end position="91"/>
    </location>
</feature>
<dbReference type="OrthoDB" id="5274304at2759"/>